<organism evidence="1 2">
    <name type="scientific">Pandoraea anhela</name>
    <dbReference type="NCBI Taxonomy" id="2508295"/>
    <lineage>
        <taxon>Bacteria</taxon>
        <taxon>Pseudomonadati</taxon>
        <taxon>Pseudomonadota</taxon>
        <taxon>Betaproteobacteria</taxon>
        <taxon>Burkholderiales</taxon>
        <taxon>Burkholderiaceae</taxon>
        <taxon>Pandoraea</taxon>
    </lineage>
</organism>
<protein>
    <submittedName>
        <fullName evidence="1">Uncharacterized protein</fullName>
    </submittedName>
</protein>
<dbReference type="EMBL" id="CABPSB010000001">
    <property type="protein sequence ID" value="VVD59699.1"/>
    <property type="molecule type" value="Genomic_DNA"/>
</dbReference>
<name>A0A5E4RCA2_9BURK</name>
<evidence type="ECO:0000313" key="1">
    <source>
        <dbReference type="EMBL" id="VVD59699.1"/>
    </source>
</evidence>
<reference evidence="1 2" key="1">
    <citation type="submission" date="2019-08" db="EMBL/GenBank/DDBJ databases">
        <authorList>
            <person name="Peeters C."/>
        </authorList>
    </citation>
    <scope>NUCLEOTIDE SEQUENCE [LARGE SCALE GENOMIC DNA]</scope>
    <source>
        <strain evidence="1 2">LMG 31108</strain>
    </source>
</reference>
<dbReference type="Proteomes" id="UP000406256">
    <property type="component" value="Unassembled WGS sequence"/>
</dbReference>
<gene>
    <name evidence="1" type="ORF">PAN31108_00042</name>
</gene>
<accession>A0A5E4RCA2</accession>
<dbReference type="AlphaFoldDB" id="A0A5E4RCA2"/>
<dbReference type="PROSITE" id="PS51257">
    <property type="entry name" value="PROKAR_LIPOPROTEIN"/>
    <property type="match status" value="1"/>
</dbReference>
<proteinExistence type="predicted"/>
<sequence>MARRLVMLSMWAVGGNAPLGGGCIIGTMRPPARGRPPVGQTVEVEVEVGVGVAAVSKAWGYAFVACVRLR</sequence>
<evidence type="ECO:0000313" key="2">
    <source>
        <dbReference type="Proteomes" id="UP000406256"/>
    </source>
</evidence>
<keyword evidence="2" id="KW-1185">Reference proteome</keyword>